<comment type="caution">
    <text evidence="1">The sequence shown here is derived from an EMBL/GenBank/DDBJ whole genome shotgun (WGS) entry which is preliminary data.</text>
</comment>
<dbReference type="EMBL" id="CAXIPU020000854">
    <property type="protein sequence ID" value="CAL1672711.1"/>
    <property type="molecule type" value="Genomic_DNA"/>
</dbReference>
<name>A0AAV2N0C1_9HYME</name>
<evidence type="ECO:0000313" key="1">
    <source>
        <dbReference type="EMBL" id="CAL1672711.1"/>
    </source>
</evidence>
<evidence type="ECO:0000313" key="2">
    <source>
        <dbReference type="Proteomes" id="UP001497644"/>
    </source>
</evidence>
<dbReference type="Proteomes" id="UP001497644">
    <property type="component" value="Unassembled WGS sequence"/>
</dbReference>
<protein>
    <submittedName>
        <fullName evidence="1">Uncharacterized protein</fullName>
    </submittedName>
</protein>
<reference evidence="1" key="1">
    <citation type="submission" date="2024-04" db="EMBL/GenBank/DDBJ databases">
        <authorList>
            <consortium name="Molecular Ecology Group"/>
        </authorList>
    </citation>
    <scope>NUCLEOTIDE SEQUENCE</scope>
</reference>
<sequence>MKLDIKNKLVSALDKLNKAPLKPQRFFGLRTMILRGIFHQAELGNVNISVLHKCDQQVRCKVRQRLSLPSDAPNAYIHANTKDGGLGITALRWSAPLRRL</sequence>
<gene>
    <name evidence="1" type="ORF">LPLAT_LOCUS10609</name>
</gene>
<organism evidence="1 2">
    <name type="scientific">Lasius platythorax</name>
    <dbReference type="NCBI Taxonomy" id="488582"/>
    <lineage>
        <taxon>Eukaryota</taxon>
        <taxon>Metazoa</taxon>
        <taxon>Ecdysozoa</taxon>
        <taxon>Arthropoda</taxon>
        <taxon>Hexapoda</taxon>
        <taxon>Insecta</taxon>
        <taxon>Pterygota</taxon>
        <taxon>Neoptera</taxon>
        <taxon>Endopterygota</taxon>
        <taxon>Hymenoptera</taxon>
        <taxon>Apocrita</taxon>
        <taxon>Aculeata</taxon>
        <taxon>Formicoidea</taxon>
        <taxon>Formicidae</taxon>
        <taxon>Formicinae</taxon>
        <taxon>Lasius</taxon>
        <taxon>Lasius</taxon>
    </lineage>
</organism>
<accession>A0AAV2N0C1</accession>
<dbReference type="AlphaFoldDB" id="A0AAV2N0C1"/>
<proteinExistence type="predicted"/>
<keyword evidence="2" id="KW-1185">Reference proteome</keyword>